<evidence type="ECO:0000256" key="2">
    <source>
        <dbReference type="ARBA" id="ARBA00015075"/>
    </source>
</evidence>
<sequence length="99" mass="10623">MAKYGVFLNPTGDGFLLDVQTDLLSDLNTRVVVPLLPQSRAPKPATRLNPTFIVNGEVVVMVTQFMAAVPAGILRSSVGKLDGEFENVTAAVDMLMQGF</sequence>
<dbReference type="InterPro" id="IPR002712">
    <property type="entry name" value="CcdB"/>
</dbReference>
<dbReference type="GO" id="GO:0006276">
    <property type="term" value="P:plasmid maintenance"/>
    <property type="evidence" value="ECO:0007669"/>
    <property type="project" value="InterPro"/>
</dbReference>
<comment type="similarity">
    <text evidence="1">Belongs to the CcdB toxin family.</text>
</comment>
<keyword evidence="3" id="KW-0678">Repressor</keyword>
<evidence type="ECO:0000256" key="6">
    <source>
        <dbReference type="ARBA" id="ARBA00029628"/>
    </source>
</evidence>
<dbReference type="EMBL" id="BLJE01000010">
    <property type="protein sequence ID" value="GFE67286.1"/>
    <property type="molecule type" value="Genomic_DNA"/>
</dbReference>
<evidence type="ECO:0000256" key="3">
    <source>
        <dbReference type="ARBA" id="ARBA00022491"/>
    </source>
</evidence>
<keyword evidence="9" id="KW-1185">Reference proteome</keyword>
<name>A0A6N6JLV0_9RHOB</name>
<dbReference type="RefSeq" id="WP_159811105.1">
    <property type="nucleotide sequence ID" value="NZ_BLJE01000010.1"/>
</dbReference>
<dbReference type="Gene3D" id="2.30.30.110">
    <property type="match status" value="1"/>
</dbReference>
<reference evidence="8 9" key="1">
    <citation type="submission" date="2019-12" db="EMBL/GenBank/DDBJ databases">
        <title>Litoreibacter badius sp. nov., a novel bacteriochlorophyll a-containing bacterium in the genus Litoreibacter.</title>
        <authorList>
            <person name="Kanamuro M."/>
            <person name="Takabe Y."/>
            <person name="Mori K."/>
            <person name="Takaichi S."/>
            <person name="Hanada S."/>
        </authorList>
    </citation>
    <scope>NUCLEOTIDE SEQUENCE [LARGE SCALE GENOMIC DNA]</scope>
    <source>
        <strain evidence="8 9">K6</strain>
    </source>
</reference>
<dbReference type="GO" id="GO:0008657">
    <property type="term" value="F:DNA topoisomerase type II (double strand cut, ATP-hydrolyzing) inhibitor activity"/>
    <property type="evidence" value="ECO:0007669"/>
    <property type="project" value="InterPro"/>
</dbReference>
<evidence type="ECO:0000313" key="8">
    <source>
        <dbReference type="EMBL" id="GFE67286.1"/>
    </source>
</evidence>
<dbReference type="InterPro" id="IPR011067">
    <property type="entry name" value="Plasmid_toxin/cell-grow_inhib"/>
</dbReference>
<evidence type="ECO:0000256" key="7">
    <source>
        <dbReference type="ARBA" id="ARBA00033135"/>
    </source>
</evidence>
<accession>A0A6N6JLV0</accession>
<evidence type="ECO:0000256" key="1">
    <source>
        <dbReference type="ARBA" id="ARBA00005230"/>
    </source>
</evidence>
<evidence type="ECO:0000256" key="4">
    <source>
        <dbReference type="ARBA" id="ARBA00023015"/>
    </source>
</evidence>
<evidence type="ECO:0000256" key="5">
    <source>
        <dbReference type="ARBA" id="ARBA00023163"/>
    </source>
</evidence>
<dbReference type="OrthoDB" id="9813510at2"/>
<gene>
    <name evidence="8" type="ORF">KIN_43600</name>
</gene>
<keyword evidence="5" id="KW-0804">Transcription</keyword>
<dbReference type="SUPFAM" id="SSF50118">
    <property type="entry name" value="Cell growth inhibitor/plasmid maintenance toxic component"/>
    <property type="match status" value="1"/>
</dbReference>
<organism evidence="8 9">
    <name type="scientific">Litoreibacter roseus</name>
    <dbReference type="NCBI Taxonomy" id="2601869"/>
    <lineage>
        <taxon>Bacteria</taxon>
        <taxon>Pseudomonadati</taxon>
        <taxon>Pseudomonadota</taxon>
        <taxon>Alphaproteobacteria</taxon>
        <taxon>Rhodobacterales</taxon>
        <taxon>Roseobacteraceae</taxon>
        <taxon>Litoreibacter</taxon>
    </lineage>
</organism>
<comment type="caution">
    <text evidence="8">The sequence shown here is derived from an EMBL/GenBank/DDBJ whole genome shotgun (WGS) entry which is preliminary data.</text>
</comment>
<evidence type="ECO:0000313" key="9">
    <source>
        <dbReference type="Proteomes" id="UP000436822"/>
    </source>
</evidence>
<dbReference type="AlphaFoldDB" id="A0A6N6JLV0"/>
<proteinExistence type="inferred from homology"/>
<protein>
    <recommendedName>
        <fullName evidence="2">Toxin CcdB</fullName>
    </recommendedName>
    <alternativeName>
        <fullName evidence="7">Cytotoxic protein CcdB</fullName>
    </alternativeName>
    <alternativeName>
        <fullName evidence="6">Protein LetD</fullName>
    </alternativeName>
</protein>
<dbReference type="Proteomes" id="UP000436822">
    <property type="component" value="Unassembled WGS sequence"/>
</dbReference>
<keyword evidence="4" id="KW-0805">Transcription regulation</keyword>
<dbReference type="Pfam" id="PF01845">
    <property type="entry name" value="CcdB"/>
    <property type="match status" value="1"/>
</dbReference>